<dbReference type="SUPFAM" id="SSF52283">
    <property type="entry name" value="Formate/glycerate dehydrogenase catalytic domain-like"/>
    <property type="match status" value="1"/>
</dbReference>
<reference evidence="6 7" key="1">
    <citation type="submission" date="2019-11" db="EMBL/GenBank/DDBJ databases">
        <title>Draft Genome Sequences of Six Type Strains of the Genus Massilia.</title>
        <authorList>
            <person name="Miess H."/>
            <person name="Frediansyah A."/>
            <person name="Goeker M."/>
            <person name="Gross H."/>
        </authorList>
    </citation>
    <scope>NUCLEOTIDE SEQUENCE [LARGE SCALE GENOMIC DNA]</scope>
    <source>
        <strain evidence="6 7">DSM 17513</strain>
    </source>
</reference>
<comment type="similarity">
    <text evidence="1 4">Belongs to the D-isomer specific 2-hydroxyacid dehydrogenase family.</text>
</comment>
<keyword evidence="2 4" id="KW-0560">Oxidoreductase</keyword>
<dbReference type="Pfam" id="PF00389">
    <property type="entry name" value="2-Hacid_dh"/>
    <property type="match status" value="1"/>
</dbReference>
<evidence type="ECO:0000259" key="5">
    <source>
        <dbReference type="SMART" id="SM00997"/>
    </source>
</evidence>
<keyword evidence="3" id="KW-0520">NAD</keyword>
<dbReference type="InterPro" id="IPR050857">
    <property type="entry name" value="D-2-hydroxyacid_DH"/>
</dbReference>
<evidence type="ECO:0000256" key="3">
    <source>
        <dbReference type="ARBA" id="ARBA00023027"/>
    </source>
</evidence>
<dbReference type="Pfam" id="PF02826">
    <property type="entry name" value="2-Hacid_dh_C"/>
    <property type="match status" value="1"/>
</dbReference>
<evidence type="ECO:0000256" key="4">
    <source>
        <dbReference type="RuleBase" id="RU003719"/>
    </source>
</evidence>
<accession>A0A6I3XDK4</accession>
<dbReference type="RefSeq" id="WP_155709466.1">
    <property type="nucleotide sequence ID" value="NZ_BMWU01000001.1"/>
</dbReference>
<feature type="domain" description="S-adenosyl-L-homocysteine hydrolase NAD binding" evidence="5">
    <location>
        <begin position="130"/>
        <end position="278"/>
    </location>
</feature>
<dbReference type="CDD" id="cd12169">
    <property type="entry name" value="PGDH_like_1"/>
    <property type="match status" value="1"/>
</dbReference>
<dbReference type="AlphaFoldDB" id="A0A6I3XDK4"/>
<dbReference type="PANTHER" id="PTHR42789">
    <property type="entry name" value="D-ISOMER SPECIFIC 2-HYDROXYACID DEHYDROGENASE FAMILY PROTEIN (AFU_ORTHOLOGUE AFUA_6G10090)"/>
    <property type="match status" value="1"/>
</dbReference>
<dbReference type="EMBL" id="WNWM01000002">
    <property type="protein sequence ID" value="MUI13706.1"/>
    <property type="molecule type" value="Genomic_DNA"/>
</dbReference>
<organism evidence="6 7">
    <name type="scientific">Pseudoduganella dura</name>
    <dbReference type="NCBI Taxonomy" id="321982"/>
    <lineage>
        <taxon>Bacteria</taxon>
        <taxon>Pseudomonadati</taxon>
        <taxon>Pseudomonadota</taxon>
        <taxon>Betaproteobacteria</taxon>
        <taxon>Burkholderiales</taxon>
        <taxon>Oxalobacteraceae</taxon>
        <taxon>Telluria group</taxon>
        <taxon>Pseudoduganella</taxon>
    </lineage>
</organism>
<dbReference type="InterPro" id="IPR006139">
    <property type="entry name" value="D-isomer_2_OHA_DH_cat_dom"/>
</dbReference>
<dbReference type="InterPro" id="IPR015878">
    <property type="entry name" value="Ado_hCys_hydrolase_NAD-bd"/>
</dbReference>
<dbReference type="SMART" id="SM00997">
    <property type="entry name" value="AdoHcyase_NAD"/>
    <property type="match status" value="1"/>
</dbReference>
<dbReference type="GO" id="GO:0016616">
    <property type="term" value="F:oxidoreductase activity, acting on the CH-OH group of donors, NAD or NADP as acceptor"/>
    <property type="evidence" value="ECO:0007669"/>
    <property type="project" value="InterPro"/>
</dbReference>
<evidence type="ECO:0000256" key="1">
    <source>
        <dbReference type="ARBA" id="ARBA00005854"/>
    </source>
</evidence>
<comment type="caution">
    <text evidence="6">The sequence shown here is derived from an EMBL/GenBank/DDBJ whole genome shotgun (WGS) entry which is preliminary data.</text>
</comment>
<dbReference type="PANTHER" id="PTHR42789:SF1">
    <property type="entry name" value="D-ISOMER SPECIFIC 2-HYDROXYACID DEHYDROGENASE FAMILY PROTEIN (AFU_ORTHOLOGUE AFUA_6G10090)"/>
    <property type="match status" value="1"/>
</dbReference>
<dbReference type="InterPro" id="IPR036291">
    <property type="entry name" value="NAD(P)-bd_dom_sf"/>
</dbReference>
<evidence type="ECO:0000313" key="6">
    <source>
        <dbReference type="EMBL" id="MUI13706.1"/>
    </source>
</evidence>
<dbReference type="SUPFAM" id="SSF51735">
    <property type="entry name" value="NAD(P)-binding Rossmann-fold domains"/>
    <property type="match status" value="1"/>
</dbReference>
<dbReference type="Proteomes" id="UP000431684">
    <property type="component" value="Unassembled WGS sequence"/>
</dbReference>
<gene>
    <name evidence="6" type="ORF">GJV26_14730</name>
</gene>
<protein>
    <submittedName>
        <fullName evidence="6">D-2-hydroxyacid dehydrogenase family protein</fullName>
    </submittedName>
</protein>
<proteinExistence type="inferred from homology"/>
<dbReference type="Gene3D" id="3.40.50.720">
    <property type="entry name" value="NAD(P)-binding Rossmann-like Domain"/>
    <property type="match status" value="2"/>
</dbReference>
<dbReference type="GO" id="GO:0051287">
    <property type="term" value="F:NAD binding"/>
    <property type="evidence" value="ECO:0007669"/>
    <property type="project" value="InterPro"/>
</dbReference>
<dbReference type="OrthoDB" id="9805416at2"/>
<dbReference type="InterPro" id="IPR006140">
    <property type="entry name" value="D-isomer_DH_NAD-bd"/>
</dbReference>
<name>A0A6I3XDK4_9BURK</name>
<sequence length="333" mass="36009">MKIAILDDYQDAIRELDCFALLDSHDVKVFNHPARGLGQMVARLAPFDALVLIRERTTLSRALLARLPNLKLISQTGKVSGHIDVAAATELGIAIAEGVGSPTAPAELTWALIMAARRKIVPYAANLKGGTWQTVSTSQPFNTLGTIVKGRTLAIWGYGRIGRLVAGYARAFGMNVLVWGSDGSRAAAVADGYGVAASREAFFEEADVLTLHLRLADATRGIVTADDLARMKPNALFVNTSRAELVAEGALEAALRAGRPGGAALDVFESEPLPAESVLLRMPHVLATPHLGYVEKDSYELYFSHAFRNLVDFFDGECRTILNPDYRNHLRNG</sequence>
<keyword evidence="7" id="KW-1185">Reference proteome</keyword>
<evidence type="ECO:0000256" key="2">
    <source>
        <dbReference type="ARBA" id="ARBA00023002"/>
    </source>
</evidence>
<evidence type="ECO:0000313" key="7">
    <source>
        <dbReference type="Proteomes" id="UP000431684"/>
    </source>
</evidence>